<dbReference type="Proteomes" id="UP000042527">
    <property type="component" value="Unassembled WGS sequence"/>
</dbReference>
<dbReference type="SUPFAM" id="SSF51569">
    <property type="entry name" value="Aldolase"/>
    <property type="match status" value="1"/>
</dbReference>
<dbReference type="PIRSF" id="PIRSF001359">
    <property type="entry name" value="F_bP_aldolase_II"/>
    <property type="match status" value="1"/>
</dbReference>
<reference evidence="4" key="2">
    <citation type="submission" date="2015-01" db="EMBL/GenBank/DDBJ databases">
        <authorList>
            <person name="Xiang T."/>
            <person name="Song Y."/>
            <person name="Huang L."/>
            <person name="Wang B."/>
            <person name="Wu P."/>
        </authorList>
    </citation>
    <scope>NUCLEOTIDE SEQUENCE [LARGE SCALE GENOMIC DNA]</scope>
    <source>
        <strain evidence="4">V1</strain>
    </source>
</reference>
<dbReference type="PROSITE" id="PS00806">
    <property type="entry name" value="ALDOLASE_CLASS_II_2"/>
    <property type="match status" value="1"/>
</dbReference>
<dbReference type="CDD" id="cd00947">
    <property type="entry name" value="TBP_aldolase_IIB"/>
    <property type="match status" value="1"/>
</dbReference>
<feature type="binding site" evidence="3">
    <location>
        <position position="104"/>
    </location>
    <ligand>
        <name>Zn(2+)</name>
        <dbReference type="ChEBI" id="CHEBI:29105"/>
        <label>2</label>
    </ligand>
</feature>
<evidence type="ECO:0000313" key="7">
    <source>
        <dbReference type="Proteomes" id="UP000323594"/>
    </source>
</evidence>
<dbReference type="InterPro" id="IPR000771">
    <property type="entry name" value="FBA_II"/>
</dbReference>
<evidence type="ECO:0000313" key="5">
    <source>
        <dbReference type="EMBL" id="QEJ97536.1"/>
    </source>
</evidence>
<feature type="binding site" evidence="3">
    <location>
        <position position="83"/>
    </location>
    <ligand>
        <name>Zn(2+)</name>
        <dbReference type="ChEBI" id="CHEBI:29105"/>
        <label>1</label>
        <note>catalytic</note>
    </ligand>
</feature>
<feature type="active site" description="Proton donor" evidence="1">
    <location>
        <position position="82"/>
    </location>
</feature>
<dbReference type="NCBIfam" id="TIGR00167">
    <property type="entry name" value="cbbA"/>
    <property type="match status" value="1"/>
</dbReference>
<evidence type="ECO:0000256" key="1">
    <source>
        <dbReference type="PIRSR" id="PIRSR001359-1"/>
    </source>
</evidence>
<gene>
    <name evidence="5" type="ORF">FUT82_05645</name>
    <name evidence="4" type="ORF">TPHV1_70032</name>
</gene>
<keyword evidence="3" id="KW-0479">Metal-binding</keyword>
<evidence type="ECO:0000313" key="6">
    <source>
        <dbReference type="Proteomes" id="UP000042527"/>
    </source>
</evidence>
<dbReference type="GO" id="GO:0008270">
    <property type="term" value="F:zinc ion binding"/>
    <property type="evidence" value="ECO:0007669"/>
    <property type="project" value="InterPro"/>
</dbReference>
<dbReference type="Pfam" id="PF01116">
    <property type="entry name" value="F_bP_aldolase"/>
    <property type="match status" value="1"/>
</dbReference>
<accession>A0A0B7GWV5</accession>
<reference evidence="5 7" key="3">
    <citation type="submission" date="2019-08" db="EMBL/GenBank/DDBJ databases">
        <authorList>
            <person name="Kuhnert P."/>
        </authorList>
    </citation>
    <scope>NUCLEOTIDE SEQUENCE [LARGE SCALE GENOMIC DNA]</scope>
    <source>
        <strain evidence="5 7">B36.5</strain>
    </source>
</reference>
<dbReference type="OrthoDB" id="9803995at2"/>
<organism evidence="4 6">
    <name type="scientific">Treponema phagedenis</name>
    <dbReference type="NCBI Taxonomy" id="162"/>
    <lineage>
        <taxon>Bacteria</taxon>
        <taxon>Pseudomonadati</taxon>
        <taxon>Spirochaetota</taxon>
        <taxon>Spirochaetia</taxon>
        <taxon>Spirochaetales</taxon>
        <taxon>Treponemataceae</taxon>
        <taxon>Treponema</taxon>
    </lineage>
</organism>
<reference evidence="6" key="1">
    <citation type="submission" date="2015-01" db="EMBL/GenBank/DDBJ databases">
        <authorList>
            <person name="Manzoor Shahid"/>
            <person name="Zubair Saima"/>
        </authorList>
    </citation>
    <scope>NUCLEOTIDE SEQUENCE [LARGE SCALE GENOMIC DNA]</scope>
    <source>
        <strain evidence="6">V1</strain>
    </source>
</reference>
<evidence type="ECO:0000256" key="2">
    <source>
        <dbReference type="PIRSR" id="PIRSR001359-2"/>
    </source>
</evidence>
<dbReference type="PANTHER" id="PTHR30304">
    <property type="entry name" value="D-TAGATOSE-1,6-BISPHOSPHATE ALDOLASE"/>
    <property type="match status" value="1"/>
</dbReference>
<dbReference type="EMBL" id="CDNC01000049">
    <property type="protein sequence ID" value="CEM63169.1"/>
    <property type="molecule type" value="Genomic_DNA"/>
</dbReference>
<evidence type="ECO:0000313" key="4">
    <source>
        <dbReference type="EMBL" id="CEM63169.1"/>
    </source>
</evidence>
<proteinExistence type="predicted"/>
<dbReference type="PANTHER" id="PTHR30304:SF0">
    <property type="entry name" value="D-TAGATOSE-1,6-BISPHOSPHATE ALDOLASE SUBUNIT GATY-RELATED"/>
    <property type="match status" value="1"/>
</dbReference>
<dbReference type="InterPro" id="IPR050246">
    <property type="entry name" value="Class_II_FBP_aldolase"/>
</dbReference>
<dbReference type="Proteomes" id="UP000323594">
    <property type="component" value="Chromosome"/>
</dbReference>
<dbReference type="EMBL" id="CP042817">
    <property type="protein sequence ID" value="QEJ97536.1"/>
    <property type="molecule type" value="Genomic_DNA"/>
</dbReference>
<keyword evidence="3" id="KW-0862">Zinc</keyword>
<dbReference type="GeneID" id="57752480"/>
<sequence length="279" mass="30324">MPLAYMKDLLEEAEKKEKAVGAFNVANMEMLIGAVKAAESSNTPIIIQIAEMRLKHSPFHLIAPMMVSAAKHSSVNIAVHFDHGRTETAIRAALDYGFTSVMFDGSSLPLEENMEKTAQFVRLAKTYGAGLEAELGTIGGSEGESTQQEIITTDPKIVPRFIEHSHADALAVAIGNAHGHYKGKPRLSFPILKEIQALSSVPLVLHGGSGISDEDFQACIRGGIRKINIATASFDSLTKNAKEYLKDSNTPNYFELNEAMVAGVYETVLHHINVFNNKS</sequence>
<evidence type="ECO:0000256" key="3">
    <source>
        <dbReference type="PIRSR" id="PIRSR001359-3"/>
    </source>
</evidence>
<dbReference type="GO" id="GO:0005975">
    <property type="term" value="P:carbohydrate metabolic process"/>
    <property type="evidence" value="ECO:0007669"/>
    <property type="project" value="InterPro"/>
</dbReference>
<protein>
    <submittedName>
        <fullName evidence="4">Ketose-bisphosphate aldolase</fullName>
    </submittedName>
</protein>
<comment type="cofactor">
    <cofactor evidence="3">
        <name>Zn(2+)</name>
        <dbReference type="ChEBI" id="CHEBI:29105"/>
    </cofactor>
    <text evidence="3">Binds 2 Zn(2+) ions per subunit. One is catalytic and the other provides a structural contribution.</text>
</comment>
<feature type="binding site" evidence="2">
    <location>
        <begin position="228"/>
        <end position="231"/>
    </location>
    <ligand>
        <name>dihydroxyacetone phosphate</name>
        <dbReference type="ChEBI" id="CHEBI:57642"/>
    </ligand>
</feature>
<dbReference type="GO" id="GO:0016832">
    <property type="term" value="F:aldehyde-lyase activity"/>
    <property type="evidence" value="ECO:0007669"/>
    <property type="project" value="InterPro"/>
</dbReference>
<feature type="binding site" evidence="2">
    <location>
        <begin position="207"/>
        <end position="209"/>
    </location>
    <ligand>
        <name>dihydroxyacetone phosphate</name>
        <dbReference type="ChEBI" id="CHEBI:57642"/>
    </ligand>
</feature>
<feature type="binding site" evidence="2">
    <location>
        <position position="179"/>
    </location>
    <ligand>
        <name>dihydroxyacetone phosphate</name>
        <dbReference type="ChEBI" id="CHEBI:57642"/>
    </ligand>
</feature>
<dbReference type="AlphaFoldDB" id="A0A0B7GWV5"/>
<dbReference type="Gene3D" id="3.20.20.70">
    <property type="entry name" value="Aldolase class I"/>
    <property type="match status" value="1"/>
</dbReference>
<name>A0A0B7GWV5_TREPH</name>
<dbReference type="InterPro" id="IPR013785">
    <property type="entry name" value="Aldolase_TIM"/>
</dbReference>
<keyword evidence="6" id="KW-1185">Reference proteome</keyword>
<feature type="binding site" evidence="3">
    <location>
        <position position="178"/>
    </location>
    <ligand>
        <name>Zn(2+)</name>
        <dbReference type="ChEBI" id="CHEBI:29105"/>
        <label>1</label>
        <note>catalytic</note>
    </ligand>
</feature>
<dbReference type="RefSeq" id="WP_002697508.1">
    <property type="nucleotide sequence ID" value="NZ_CDNC01000049.1"/>
</dbReference>
<feature type="binding site" evidence="3">
    <location>
        <position position="206"/>
    </location>
    <ligand>
        <name>Zn(2+)</name>
        <dbReference type="ChEBI" id="CHEBI:29105"/>
        <label>1</label>
        <note>catalytic</note>
    </ligand>
</feature>
<feature type="binding site" evidence="3">
    <location>
        <position position="134"/>
    </location>
    <ligand>
        <name>Zn(2+)</name>
        <dbReference type="ChEBI" id="CHEBI:29105"/>
        <label>2</label>
    </ligand>
</feature>